<sequence length="117" mass="13180">MNFEARRFRKNTRTTVWPDIRATLKIIDPYSDKRKALTIQGRVNDLGGAGMFLLTDESVPVPAKADIIIDFDSGNSPELVLTARGEIVRRTSRGVGLRFTAIDMSDLQRCILARMNR</sequence>
<evidence type="ECO:0000313" key="2">
    <source>
        <dbReference type="EMBL" id="MBA2881642.1"/>
    </source>
</evidence>
<reference evidence="2 3" key="1">
    <citation type="submission" date="2020-07" db="EMBL/GenBank/DDBJ databases">
        <title>Genomic Encyclopedia of Type Strains, Phase IV (KMG-IV): sequencing the most valuable type-strain genomes for metagenomic binning, comparative biology and taxonomic classification.</title>
        <authorList>
            <person name="Goeker M."/>
        </authorList>
    </citation>
    <scope>NUCLEOTIDE SEQUENCE [LARGE SCALE GENOMIC DNA]</scope>
    <source>
        <strain evidence="2 3">DSM 17721</strain>
    </source>
</reference>
<dbReference type="GO" id="GO:0035438">
    <property type="term" value="F:cyclic-di-GMP binding"/>
    <property type="evidence" value="ECO:0007669"/>
    <property type="project" value="InterPro"/>
</dbReference>
<dbReference type="AlphaFoldDB" id="A0A7W0HKV6"/>
<dbReference type="Gene3D" id="2.40.10.220">
    <property type="entry name" value="predicted glycosyltransferase like domains"/>
    <property type="match status" value="1"/>
</dbReference>
<dbReference type="Proteomes" id="UP000525298">
    <property type="component" value="Unassembled WGS sequence"/>
</dbReference>
<protein>
    <recommendedName>
        <fullName evidence="1">PilZ domain-containing protein</fullName>
    </recommendedName>
</protein>
<dbReference type="InterPro" id="IPR009875">
    <property type="entry name" value="PilZ_domain"/>
</dbReference>
<name>A0A7W0HKV6_9BACT</name>
<dbReference type="RefSeq" id="WP_181551282.1">
    <property type="nucleotide sequence ID" value="NZ_JACDUS010000004.1"/>
</dbReference>
<evidence type="ECO:0000313" key="3">
    <source>
        <dbReference type="Proteomes" id="UP000525298"/>
    </source>
</evidence>
<dbReference type="SUPFAM" id="SSF141371">
    <property type="entry name" value="PilZ domain-like"/>
    <property type="match status" value="1"/>
</dbReference>
<evidence type="ECO:0000259" key="1">
    <source>
        <dbReference type="Pfam" id="PF07238"/>
    </source>
</evidence>
<accession>A0A7W0HKV6</accession>
<dbReference type="Pfam" id="PF07238">
    <property type="entry name" value="PilZ"/>
    <property type="match status" value="1"/>
</dbReference>
<comment type="caution">
    <text evidence="2">The sequence shown here is derived from an EMBL/GenBank/DDBJ whole genome shotgun (WGS) entry which is preliminary data.</text>
</comment>
<dbReference type="EMBL" id="JACDUS010000004">
    <property type="protein sequence ID" value="MBA2881642.1"/>
    <property type="molecule type" value="Genomic_DNA"/>
</dbReference>
<proteinExistence type="predicted"/>
<gene>
    <name evidence="2" type="ORF">HNR65_001969</name>
</gene>
<keyword evidence="3" id="KW-1185">Reference proteome</keyword>
<organism evidence="2 3">
    <name type="scientific">Desulfosalsimonas propionicica</name>
    <dbReference type="NCBI Taxonomy" id="332175"/>
    <lineage>
        <taxon>Bacteria</taxon>
        <taxon>Pseudomonadati</taxon>
        <taxon>Thermodesulfobacteriota</taxon>
        <taxon>Desulfobacteria</taxon>
        <taxon>Desulfobacterales</taxon>
        <taxon>Desulfosalsimonadaceae</taxon>
        <taxon>Desulfosalsimonas</taxon>
    </lineage>
</organism>
<feature type="domain" description="PilZ" evidence="1">
    <location>
        <begin position="30"/>
        <end position="111"/>
    </location>
</feature>